<organism evidence="2 3">
    <name type="scientific">Candidatus Thiodiazotropha endoloripes</name>
    <dbReference type="NCBI Taxonomy" id="1818881"/>
    <lineage>
        <taxon>Bacteria</taxon>
        <taxon>Pseudomonadati</taxon>
        <taxon>Pseudomonadota</taxon>
        <taxon>Gammaproteobacteria</taxon>
        <taxon>Chromatiales</taxon>
        <taxon>Sedimenticolaceae</taxon>
        <taxon>Candidatus Thiodiazotropha</taxon>
    </lineage>
</organism>
<feature type="signal peptide" evidence="1">
    <location>
        <begin position="1"/>
        <end position="31"/>
    </location>
</feature>
<keyword evidence="1" id="KW-0732">Signal</keyword>
<sequence>MSFPSPRSLICCTLTILLTLLIGCNSSNNSSSDNGGNSTTQSSAKLSQFESCESLKSYLINTAEQQNLLTNYVAELPVSVDDATDSPEPISFEEEQPAVQEVTGTNNQVAGVDEADFIKTDGNHTYLLSGNYFMVLQTWPAAESRELSRTEIDGTPRDLLVYEDTAWVVSEIHQHAYEDFEESLNGDFAPRIALMTKITMLQISDPQQPVVIRETVLESIYMDALRIDQQVYLVVSTQLDLTGVIDDPEGVEVEQLLPMMADNTSPAAQIDAVSSVISGCNEIYQPENVTGTGTVSILGFDLENPLAELTSASVLANSTMVYASQDNLYLASIEDNNWLWFPVLEGEDYPTPSTKIHKFSLGGSPQYLASGSVEGHLLNKFAMDEFQGELRLVTTELNWWRDEDPENRLFVLQQLDNQLEKQAELSGLGKPGERVFAVRFDQQRGYVVTFEQIDPLITLDLSDSTNPQVAGELEVPGFSTYLHPIEGDRLLAIGQQDTSIKLSLFDVSTLSQPILLSEHLIGQGSYSEAQYDHHAFTWFEQEKILAIPVTQWNSVTDSTDFGLSDIFNGLELFRVTAESGIQPYAAIDHDFFYEDPDNGNWFYPEGIRRSFFVSDEQMNSYIYSISSRGMLVNGLASPERNIGSIELPYTDPVFYLF</sequence>
<dbReference type="PROSITE" id="PS51257">
    <property type="entry name" value="PROKAR_LIPOPROTEIN"/>
    <property type="match status" value="1"/>
</dbReference>
<dbReference type="PIRSF" id="PIRSF006425">
    <property type="entry name" value="UCP006425_WD40"/>
    <property type="match status" value="1"/>
</dbReference>
<dbReference type="RefSeq" id="WP_069020391.1">
    <property type="nucleotide sequence ID" value="NZ_LVJY01000007.1"/>
</dbReference>
<name>A0A1E2UHE1_9GAMM</name>
<keyword evidence="3" id="KW-1185">Reference proteome</keyword>
<dbReference type="InterPro" id="IPR014441">
    <property type="entry name" value="UCP006425_b-propeller"/>
</dbReference>
<dbReference type="OrthoDB" id="9778998at2"/>
<evidence type="ECO:0000313" key="3">
    <source>
        <dbReference type="Proteomes" id="UP000094849"/>
    </source>
</evidence>
<reference evidence="2 3" key="1">
    <citation type="submission" date="2016-03" db="EMBL/GenBank/DDBJ databases">
        <title>Chemosynthetic sulphur-oxidizing symbionts of marine invertebrate animals are capable of nitrogen fixation.</title>
        <authorList>
            <person name="Petersen J.M."/>
            <person name="Kemper A."/>
            <person name="Gruber-Vodicka H."/>
            <person name="Cardini U."/>
            <person name="Geest Mvander."/>
            <person name="Kleiner M."/>
            <person name="Bulgheresi S."/>
            <person name="Fussmann M."/>
            <person name="Herbold C."/>
            <person name="Seah B.K.B."/>
            <person name="Antony C.Paul."/>
            <person name="Liu D."/>
            <person name="Belitz A."/>
            <person name="Weber M."/>
        </authorList>
    </citation>
    <scope>NUCLEOTIDE SEQUENCE [LARGE SCALE GENOMIC DNA]</scope>
    <source>
        <strain evidence="2">G_D</strain>
    </source>
</reference>
<proteinExistence type="predicted"/>
<dbReference type="InterPro" id="IPR019198">
    <property type="entry name" value="Beta_propeller_containing"/>
</dbReference>
<protein>
    <recommendedName>
        <fullName evidence="4">Beta propeller domain-containing protein</fullName>
    </recommendedName>
</protein>
<evidence type="ECO:0000313" key="2">
    <source>
        <dbReference type="EMBL" id="ODB92843.1"/>
    </source>
</evidence>
<dbReference type="Pfam" id="PF09826">
    <property type="entry name" value="Beta_propel"/>
    <property type="match status" value="1"/>
</dbReference>
<evidence type="ECO:0008006" key="4">
    <source>
        <dbReference type="Google" id="ProtNLM"/>
    </source>
</evidence>
<dbReference type="EMBL" id="LVJZ01000005">
    <property type="protein sequence ID" value="ODB92843.1"/>
    <property type="molecule type" value="Genomic_DNA"/>
</dbReference>
<gene>
    <name evidence="2" type="ORF">A3196_18895</name>
</gene>
<evidence type="ECO:0000256" key="1">
    <source>
        <dbReference type="SAM" id="SignalP"/>
    </source>
</evidence>
<dbReference type="Proteomes" id="UP000094849">
    <property type="component" value="Unassembled WGS sequence"/>
</dbReference>
<feature type="chain" id="PRO_5009118844" description="Beta propeller domain-containing protein" evidence="1">
    <location>
        <begin position="32"/>
        <end position="657"/>
    </location>
</feature>
<accession>A0A1E2UHE1</accession>
<comment type="caution">
    <text evidence="2">The sequence shown here is derived from an EMBL/GenBank/DDBJ whole genome shotgun (WGS) entry which is preliminary data.</text>
</comment>
<dbReference type="AlphaFoldDB" id="A0A1E2UHE1"/>